<name>X1BLF3_9ZZZZ</name>
<reference evidence="1" key="1">
    <citation type="journal article" date="2014" name="Front. Microbiol.">
        <title>High frequency of phylogenetically diverse reductive dehalogenase-homologous genes in deep subseafloor sedimentary metagenomes.</title>
        <authorList>
            <person name="Kawai M."/>
            <person name="Futagami T."/>
            <person name="Toyoda A."/>
            <person name="Takaki Y."/>
            <person name="Nishi S."/>
            <person name="Hori S."/>
            <person name="Arai W."/>
            <person name="Tsubouchi T."/>
            <person name="Morono Y."/>
            <person name="Uchiyama I."/>
            <person name="Ito T."/>
            <person name="Fujiyama A."/>
            <person name="Inagaki F."/>
            <person name="Takami H."/>
        </authorList>
    </citation>
    <scope>NUCLEOTIDE SEQUENCE</scope>
    <source>
        <strain evidence="1">Expedition CK06-06</strain>
    </source>
</reference>
<comment type="caution">
    <text evidence="1">The sequence shown here is derived from an EMBL/GenBank/DDBJ whole genome shotgun (WGS) entry which is preliminary data.</text>
</comment>
<accession>X1BLF3</accession>
<sequence>MTRLHIKIKDNEKAIIVLNLLKELPFVEIE</sequence>
<organism evidence="1">
    <name type="scientific">marine sediment metagenome</name>
    <dbReference type="NCBI Taxonomy" id="412755"/>
    <lineage>
        <taxon>unclassified sequences</taxon>
        <taxon>metagenomes</taxon>
        <taxon>ecological metagenomes</taxon>
    </lineage>
</organism>
<feature type="non-terminal residue" evidence="1">
    <location>
        <position position="30"/>
    </location>
</feature>
<gene>
    <name evidence="1" type="ORF">S01H4_26087</name>
</gene>
<dbReference type="EMBL" id="BART01012519">
    <property type="protein sequence ID" value="GAG81987.1"/>
    <property type="molecule type" value="Genomic_DNA"/>
</dbReference>
<protein>
    <submittedName>
        <fullName evidence="1">Uncharacterized protein</fullName>
    </submittedName>
</protein>
<proteinExistence type="predicted"/>
<dbReference type="AlphaFoldDB" id="X1BLF3"/>
<evidence type="ECO:0000313" key="1">
    <source>
        <dbReference type="EMBL" id="GAG81987.1"/>
    </source>
</evidence>